<dbReference type="EMBL" id="JAPHNI010000546">
    <property type="protein sequence ID" value="KAJ8110000.1"/>
    <property type="molecule type" value="Genomic_DNA"/>
</dbReference>
<reference evidence="1" key="1">
    <citation type="submission" date="2022-11" db="EMBL/GenBank/DDBJ databases">
        <title>Genome Sequence of Boeremia exigua.</title>
        <authorList>
            <person name="Buettner E."/>
        </authorList>
    </citation>
    <scope>NUCLEOTIDE SEQUENCE</scope>
    <source>
        <strain evidence="1">CU02</strain>
    </source>
</reference>
<evidence type="ECO:0000313" key="1">
    <source>
        <dbReference type="EMBL" id="KAJ8110000.1"/>
    </source>
</evidence>
<keyword evidence="2" id="KW-1185">Reference proteome</keyword>
<sequence length="259" mass="28536">MTVVYTPSYLTTDTYSVNARQTARRAYEGSRGRDPFRPMAHPASAVFKRDACHPISQHGRADRETLRKTRRKFWAVLSEKVEAGYPFLVALAAAHQTSVSRDDWQGQNSNRCAGFALLFQHDGGPAPRAGGVKRQPHSPVTICEIRDALQLELEADGVATKALQPATVAMRQAGCQTRRSPHRVRLGPARSDRVQTVPTSNDERQEHCEGFLRPPLRPRRTTSCLLFRSSANPPQQTGRHVCACRSAGSAAVPSGDGER</sequence>
<protein>
    <submittedName>
        <fullName evidence="1">Uncharacterized protein</fullName>
    </submittedName>
</protein>
<evidence type="ECO:0000313" key="2">
    <source>
        <dbReference type="Proteomes" id="UP001153331"/>
    </source>
</evidence>
<dbReference type="Proteomes" id="UP001153331">
    <property type="component" value="Unassembled WGS sequence"/>
</dbReference>
<proteinExistence type="predicted"/>
<accession>A0ACC2I4D1</accession>
<gene>
    <name evidence="1" type="ORF">OPT61_g7042</name>
</gene>
<organism evidence="1 2">
    <name type="scientific">Boeremia exigua</name>
    <dbReference type="NCBI Taxonomy" id="749465"/>
    <lineage>
        <taxon>Eukaryota</taxon>
        <taxon>Fungi</taxon>
        <taxon>Dikarya</taxon>
        <taxon>Ascomycota</taxon>
        <taxon>Pezizomycotina</taxon>
        <taxon>Dothideomycetes</taxon>
        <taxon>Pleosporomycetidae</taxon>
        <taxon>Pleosporales</taxon>
        <taxon>Pleosporineae</taxon>
        <taxon>Didymellaceae</taxon>
        <taxon>Boeremia</taxon>
    </lineage>
</organism>
<comment type="caution">
    <text evidence="1">The sequence shown here is derived from an EMBL/GenBank/DDBJ whole genome shotgun (WGS) entry which is preliminary data.</text>
</comment>
<name>A0ACC2I4D1_9PLEO</name>